<evidence type="ECO:0000313" key="2">
    <source>
        <dbReference type="EMBL" id="PEN06789.1"/>
    </source>
</evidence>
<dbReference type="EMBL" id="PDEP01000007">
    <property type="protein sequence ID" value="PEN06789.1"/>
    <property type="molecule type" value="Genomic_DNA"/>
</dbReference>
<keyword evidence="1" id="KW-1133">Transmembrane helix</keyword>
<name>A0A2H3NLQ5_9BACT</name>
<dbReference type="RefSeq" id="WP_098062315.1">
    <property type="nucleotide sequence ID" value="NZ_PDEP01000007.1"/>
</dbReference>
<keyword evidence="3" id="KW-1185">Reference proteome</keyword>
<feature type="transmembrane region" description="Helical" evidence="1">
    <location>
        <begin position="25"/>
        <end position="46"/>
    </location>
</feature>
<accession>A0A2H3NLQ5</accession>
<proteinExistence type="predicted"/>
<gene>
    <name evidence="2" type="ORF">CRI93_09125</name>
</gene>
<organism evidence="2 3">
    <name type="scientific">Longimonas halophila</name>
    <dbReference type="NCBI Taxonomy" id="1469170"/>
    <lineage>
        <taxon>Bacteria</taxon>
        <taxon>Pseudomonadati</taxon>
        <taxon>Rhodothermota</taxon>
        <taxon>Rhodothermia</taxon>
        <taxon>Rhodothermales</taxon>
        <taxon>Salisaetaceae</taxon>
        <taxon>Longimonas</taxon>
    </lineage>
</organism>
<comment type="caution">
    <text evidence="2">The sequence shown here is derived from an EMBL/GenBank/DDBJ whole genome shotgun (WGS) entry which is preliminary data.</text>
</comment>
<dbReference type="AlphaFoldDB" id="A0A2H3NLQ5"/>
<keyword evidence="1" id="KW-0472">Membrane</keyword>
<protein>
    <submittedName>
        <fullName evidence="2">Uncharacterized protein</fullName>
    </submittedName>
</protein>
<evidence type="ECO:0000256" key="1">
    <source>
        <dbReference type="SAM" id="Phobius"/>
    </source>
</evidence>
<dbReference type="Proteomes" id="UP000221024">
    <property type="component" value="Unassembled WGS sequence"/>
</dbReference>
<reference evidence="2 3" key="1">
    <citation type="submission" date="2017-10" db="EMBL/GenBank/DDBJ databases">
        <title>Draft genome of Longimonas halophila.</title>
        <authorList>
            <person name="Goh K.M."/>
            <person name="Shamsir M.S."/>
            <person name="Lim S.W."/>
        </authorList>
    </citation>
    <scope>NUCLEOTIDE SEQUENCE [LARGE SCALE GENOMIC DNA]</scope>
    <source>
        <strain evidence="2 3">KCTC 42399</strain>
    </source>
</reference>
<evidence type="ECO:0000313" key="3">
    <source>
        <dbReference type="Proteomes" id="UP000221024"/>
    </source>
</evidence>
<sequence>MAEQAPPPHEDPNTSRPLSPTRSRVLITIILLLSIATALGSAYFLVNTAESALEGVPPDSVEVVD</sequence>
<keyword evidence="1" id="KW-0812">Transmembrane</keyword>